<organism evidence="3">
    <name type="scientific">viral metagenome</name>
    <dbReference type="NCBI Taxonomy" id="1070528"/>
    <lineage>
        <taxon>unclassified sequences</taxon>
        <taxon>metagenomes</taxon>
        <taxon>organismal metagenomes</taxon>
    </lineage>
</organism>
<dbReference type="Pfam" id="PF07885">
    <property type="entry name" value="Ion_trans_2"/>
    <property type="match status" value="1"/>
</dbReference>
<reference evidence="3" key="1">
    <citation type="journal article" date="2020" name="Nature">
        <title>Giant virus diversity and host interactions through global metagenomics.</title>
        <authorList>
            <person name="Schulz F."/>
            <person name="Roux S."/>
            <person name="Paez-Espino D."/>
            <person name="Jungbluth S."/>
            <person name="Walsh D.A."/>
            <person name="Denef V.J."/>
            <person name="McMahon K.D."/>
            <person name="Konstantinidis K.T."/>
            <person name="Eloe-Fadrosh E.A."/>
            <person name="Kyrpides N.C."/>
            <person name="Woyke T."/>
        </authorList>
    </citation>
    <scope>NUCLEOTIDE SEQUENCE</scope>
    <source>
        <strain evidence="3">GVMAG-M-3300021389-45</strain>
    </source>
</reference>
<keyword evidence="1" id="KW-1133">Transmembrane helix</keyword>
<keyword evidence="1" id="KW-0812">Transmembrane</keyword>
<dbReference type="AlphaFoldDB" id="A0A6C0CMQ3"/>
<name>A0A6C0CMQ3_9ZZZZ</name>
<accession>A0A6C0CMQ3</accession>
<protein>
    <recommendedName>
        <fullName evidence="2">Potassium channel domain-containing protein</fullName>
    </recommendedName>
</protein>
<evidence type="ECO:0000259" key="2">
    <source>
        <dbReference type="Pfam" id="PF07885"/>
    </source>
</evidence>
<dbReference type="EMBL" id="MN739459">
    <property type="protein sequence ID" value="QHT05751.1"/>
    <property type="molecule type" value="Genomic_DNA"/>
</dbReference>
<keyword evidence="1" id="KW-0472">Membrane</keyword>
<dbReference type="Gene3D" id="1.10.287.70">
    <property type="match status" value="1"/>
</dbReference>
<dbReference type="InterPro" id="IPR013099">
    <property type="entry name" value="K_chnl_dom"/>
</dbReference>
<proteinExistence type="predicted"/>
<feature type="domain" description="Potassium channel" evidence="2">
    <location>
        <begin position="9"/>
        <end position="84"/>
    </location>
</feature>
<sequence length="104" mass="11564">MNIVREIIVLVFVTTIFSILYLILNVNNPDDFGFKSWIDPMYFATTTMSSVGYGDYSPRTVRAKIAVMFQQFFIMTEILSILSGSGSMAQNVASNIAKVIPAPI</sequence>
<feature type="transmembrane region" description="Helical" evidence="1">
    <location>
        <begin position="7"/>
        <end position="24"/>
    </location>
</feature>
<dbReference type="SUPFAM" id="SSF81324">
    <property type="entry name" value="Voltage-gated potassium channels"/>
    <property type="match status" value="1"/>
</dbReference>
<evidence type="ECO:0000256" key="1">
    <source>
        <dbReference type="SAM" id="Phobius"/>
    </source>
</evidence>
<evidence type="ECO:0000313" key="3">
    <source>
        <dbReference type="EMBL" id="QHT05751.1"/>
    </source>
</evidence>